<accession>A0A061QZ89</accession>
<dbReference type="EMBL" id="GBEZ01023084">
    <property type="protein sequence ID" value="JAC63784.1"/>
    <property type="molecule type" value="Transcribed_RNA"/>
</dbReference>
<dbReference type="AlphaFoldDB" id="A0A061QZ89"/>
<keyword evidence="1" id="KW-0732">Signal</keyword>
<gene>
    <name evidence="2" type="ORF">TSPGSL018_19768</name>
</gene>
<evidence type="ECO:0000313" key="2">
    <source>
        <dbReference type="EMBL" id="JAC63784.1"/>
    </source>
</evidence>
<organism evidence="2">
    <name type="scientific">Tetraselmis sp. GSL018</name>
    <dbReference type="NCBI Taxonomy" id="582737"/>
    <lineage>
        <taxon>Eukaryota</taxon>
        <taxon>Viridiplantae</taxon>
        <taxon>Chlorophyta</taxon>
        <taxon>core chlorophytes</taxon>
        <taxon>Chlorodendrophyceae</taxon>
        <taxon>Chlorodendrales</taxon>
        <taxon>Chlorodendraceae</taxon>
        <taxon>Tetraselmis</taxon>
    </lineage>
</organism>
<name>A0A061QZ89_9CHLO</name>
<reference evidence="2" key="1">
    <citation type="submission" date="2014-05" db="EMBL/GenBank/DDBJ databases">
        <title>The transcriptome of the halophilic microalga Tetraselmis sp. GSL018 isolated from the Great Salt Lake, Utah.</title>
        <authorList>
            <person name="Jinkerson R.E."/>
            <person name="D'Adamo S."/>
            <person name="Posewitz M.C."/>
        </authorList>
    </citation>
    <scope>NUCLEOTIDE SEQUENCE</scope>
    <source>
        <strain evidence="2">GSL018</strain>
    </source>
</reference>
<feature type="chain" id="PRO_5001609258" evidence="1">
    <location>
        <begin position="20"/>
        <end position="282"/>
    </location>
</feature>
<feature type="signal peptide" evidence="1">
    <location>
        <begin position="1"/>
        <end position="19"/>
    </location>
</feature>
<protein>
    <submittedName>
        <fullName evidence="2">Uncharacterized protein</fullName>
    </submittedName>
</protein>
<proteinExistence type="predicted"/>
<sequence>MNFISLLSGLLLLLTSTSCRQLVSFQEKAKEQADFLEENVIGSLITGLAKAEDLFTRTGSQDSTGSTKFIGESALSFVTPSPHTNREDRSMFQPTKDVDAVSLKADDGTKKGKDHEGSPFMELNQKSLLDLESIFENLDKKVHSPRLAKGLEAVLSFLVRPKSHKQSRKLQQETPADASEERMILQAAESFWRDVFSTGFLFPGDEFVFGGNRSPVFFDLFVDPLADESYAEQILCEMDTPHSYDTMVEILAAEDAAGMSTDVLLAEADAEHLLHAFDSLVA</sequence>
<evidence type="ECO:0000256" key="1">
    <source>
        <dbReference type="SAM" id="SignalP"/>
    </source>
</evidence>